<dbReference type="AlphaFoldDB" id="A0A9N9JCH1"/>
<comment type="caution">
    <text evidence="1">The sequence shown here is derived from an EMBL/GenBank/DDBJ whole genome shotgun (WGS) entry which is preliminary data.</text>
</comment>
<dbReference type="Proteomes" id="UP000789342">
    <property type="component" value="Unassembled WGS sequence"/>
</dbReference>
<gene>
    <name evidence="1" type="ORF">AMORRO_LOCUS16701</name>
</gene>
<protein>
    <submittedName>
        <fullName evidence="1">18524_t:CDS:1</fullName>
    </submittedName>
</protein>
<sequence length="51" mass="5967">MAHAKMYHRWPHNTDGLHKGYTLIIVYFTSEAIGGSKDKEQQEQAVKERKH</sequence>
<proteinExistence type="predicted"/>
<dbReference type="EMBL" id="CAJVPV010047531">
    <property type="protein sequence ID" value="CAG8772764.1"/>
    <property type="molecule type" value="Genomic_DNA"/>
</dbReference>
<evidence type="ECO:0000313" key="1">
    <source>
        <dbReference type="EMBL" id="CAG8772764.1"/>
    </source>
</evidence>
<reference evidence="1" key="1">
    <citation type="submission" date="2021-06" db="EMBL/GenBank/DDBJ databases">
        <authorList>
            <person name="Kallberg Y."/>
            <person name="Tangrot J."/>
            <person name="Rosling A."/>
        </authorList>
    </citation>
    <scope>NUCLEOTIDE SEQUENCE</scope>
    <source>
        <strain evidence="1">CL551</strain>
    </source>
</reference>
<organism evidence="1 2">
    <name type="scientific">Acaulospora morrowiae</name>
    <dbReference type="NCBI Taxonomy" id="94023"/>
    <lineage>
        <taxon>Eukaryota</taxon>
        <taxon>Fungi</taxon>
        <taxon>Fungi incertae sedis</taxon>
        <taxon>Mucoromycota</taxon>
        <taxon>Glomeromycotina</taxon>
        <taxon>Glomeromycetes</taxon>
        <taxon>Diversisporales</taxon>
        <taxon>Acaulosporaceae</taxon>
        <taxon>Acaulospora</taxon>
    </lineage>
</organism>
<evidence type="ECO:0000313" key="2">
    <source>
        <dbReference type="Proteomes" id="UP000789342"/>
    </source>
</evidence>
<keyword evidence="2" id="KW-1185">Reference proteome</keyword>
<accession>A0A9N9JCH1</accession>
<name>A0A9N9JCH1_9GLOM</name>